<name>A0ABY1XKB1_9HYPH</name>
<dbReference type="InterPro" id="IPR046335">
    <property type="entry name" value="LacI/GalR-like_sensor"/>
</dbReference>
<reference evidence="5 6" key="1">
    <citation type="submission" date="2019-02" db="EMBL/GenBank/DDBJ databases">
        <title>The genomic architecture of introgression among sibling species of bacteria.</title>
        <authorList>
            <person name="Cavassim M.I.A."/>
            <person name="Moeskjaer S."/>
            <person name="Moslemi C."/>
            <person name="Fields B."/>
            <person name="Bachmann A."/>
            <person name="Vilhjalmsson B."/>
            <person name="Schierup M.H."/>
            <person name="Young J.P.W."/>
            <person name="Andersen S.U."/>
        </authorList>
    </citation>
    <scope>NUCLEOTIDE SEQUENCE [LARGE SCALE GENOMIC DNA]</scope>
    <source>
        <strain evidence="5 6">SM51</strain>
        <plasmid evidence="5">pSM51_Rh04</plasmid>
    </source>
</reference>
<dbReference type="Pfam" id="PF00356">
    <property type="entry name" value="LacI"/>
    <property type="match status" value="1"/>
</dbReference>
<keyword evidence="3" id="KW-0804">Transcription</keyword>
<dbReference type="EMBL" id="SILG01000004">
    <property type="protein sequence ID" value="TBE59885.1"/>
    <property type="molecule type" value="Genomic_DNA"/>
</dbReference>
<dbReference type="SUPFAM" id="SSF47413">
    <property type="entry name" value="lambda repressor-like DNA-binding domains"/>
    <property type="match status" value="1"/>
</dbReference>
<dbReference type="CDD" id="cd06267">
    <property type="entry name" value="PBP1_LacI_sugar_binding-like"/>
    <property type="match status" value="1"/>
</dbReference>
<evidence type="ECO:0000259" key="4">
    <source>
        <dbReference type="PROSITE" id="PS50932"/>
    </source>
</evidence>
<gene>
    <name evidence="5" type="ORF">ELH03_29845</name>
</gene>
<dbReference type="Gene3D" id="3.40.50.2300">
    <property type="match status" value="2"/>
</dbReference>
<keyword evidence="1" id="KW-0805">Transcription regulation</keyword>
<evidence type="ECO:0000313" key="6">
    <source>
        <dbReference type="Proteomes" id="UP000291302"/>
    </source>
</evidence>
<keyword evidence="2" id="KW-0238">DNA-binding</keyword>
<comment type="caution">
    <text evidence="5">The sequence shown here is derived from an EMBL/GenBank/DDBJ whole genome shotgun (WGS) entry which is preliminary data.</text>
</comment>
<dbReference type="PROSITE" id="PS50932">
    <property type="entry name" value="HTH_LACI_2"/>
    <property type="match status" value="1"/>
</dbReference>
<evidence type="ECO:0000256" key="1">
    <source>
        <dbReference type="ARBA" id="ARBA00023015"/>
    </source>
</evidence>
<accession>A0ABY1XKB1</accession>
<dbReference type="InterPro" id="IPR028082">
    <property type="entry name" value="Peripla_BP_I"/>
</dbReference>
<dbReference type="Proteomes" id="UP000291302">
    <property type="component" value="Unassembled WGS sequence"/>
</dbReference>
<dbReference type="Pfam" id="PF13377">
    <property type="entry name" value="Peripla_BP_3"/>
    <property type="match status" value="1"/>
</dbReference>
<organism evidence="5 6">
    <name type="scientific">Rhizobium beringeri</name>
    <dbReference type="NCBI Taxonomy" id="3019934"/>
    <lineage>
        <taxon>Bacteria</taxon>
        <taxon>Pseudomonadati</taxon>
        <taxon>Pseudomonadota</taxon>
        <taxon>Alphaproteobacteria</taxon>
        <taxon>Hyphomicrobiales</taxon>
        <taxon>Rhizobiaceae</taxon>
        <taxon>Rhizobium/Agrobacterium group</taxon>
        <taxon>Rhizobium</taxon>
    </lineage>
</organism>
<sequence>MRQAAECVKSFARNLLPLIFPRRPPRRRNPGYTTNNQLKRRVVTSPHCILISVMQVRLRDFEGDEMRSQTATMADVAREAQVSPTTAARVIHNRGYVSDENRKRVLEAVESTGYRPNLQARSLRMQRSYSLGLVLSSARENPFYTHISHAIRTAASDRGFSMLTVNHSYSPEAEVNGIKQFLEHGVDATILCHALENKNIQPLIQAGIPVIQVERHDIEQAYFVAIDPDPGMRAAVKTLADEGHRRVAFIGARATGLKDGGPGHAEQRRAEAFQQAVSLCGLDEQDCPVVLGEYFPRSPNDMLPGRRLATMLLDDHRRAVTAVIAGSDILAAGILQVLYERGLNVPSDISVIGYDDSMAQFLSPALSSIAQPYLAIGDSVMAFVEEAVGQDTSSAKTRERSVSTSLVLRNSIGPAPASF</sequence>
<evidence type="ECO:0000313" key="5">
    <source>
        <dbReference type="EMBL" id="TBE59885.1"/>
    </source>
</evidence>
<geneLocation type="plasmid" evidence="5">
    <name>pSM51_Rh04</name>
</geneLocation>
<dbReference type="PANTHER" id="PTHR30146:SF147">
    <property type="entry name" value="HTH-TYPE TRANSCRIPTIONAL REGULATOR DEGA"/>
    <property type="match status" value="1"/>
</dbReference>
<dbReference type="InterPro" id="IPR010982">
    <property type="entry name" value="Lambda_DNA-bd_dom_sf"/>
</dbReference>
<evidence type="ECO:0000256" key="3">
    <source>
        <dbReference type="ARBA" id="ARBA00023163"/>
    </source>
</evidence>
<dbReference type="SMART" id="SM00354">
    <property type="entry name" value="HTH_LACI"/>
    <property type="match status" value="1"/>
</dbReference>
<evidence type="ECO:0000256" key="2">
    <source>
        <dbReference type="ARBA" id="ARBA00023125"/>
    </source>
</evidence>
<dbReference type="PANTHER" id="PTHR30146">
    <property type="entry name" value="LACI-RELATED TRANSCRIPTIONAL REPRESSOR"/>
    <property type="match status" value="1"/>
</dbReference>
<keyword evidence="6" id="KW-1185">Reference proteome</keyword>
<feature type="domain" description="HTH lacI-type" evidence="4">
    <location>
        <begin position="71"/>
        <end position="125"/>
    </location>
</feature>
<dbReference type="CDD" id="cd01392">
    <property type="entry name" value="HTH_LacI"/>
    <property type="match status" value="1"/>
</dbReference>
<dbReference type="Gene3D" id="1.10.260.40">
    <property type="entry name" value="lambda repressor-like DNA-binding domains"/>
    <property type="match status" value="1"/>
</dbReference>
<keyword evidence="5" id="KW-0614">Plasmid</keyword>
<dbReference type="SUPFAM" id="SSF53822">
    <property type="entry name" value="Periplasmic binding protein-like I"/>
    <property type="match status" value="1"/>
</dbReference>
<dbReference type="InterPro" id="IPR000843">
    <property type="entry name" value="HTH_LacI"/>
</dbReference>
<dbReference type="PROSITE" id="PS00356">
    <property type="entry name" value="HTH_LACI_1"/>
    <property type="match status" value="1"/>
</dbReference>
<protein>
    <submittedName>
        <fullName evidence="5">LacI family transcriptional regulator</fullName>
    </submittedName>
</protein>
<proteinExistence type="predicted"/>